<dbReference type="GO" id="GO:0000124">
    <property type="term" value="C:SAGA complex"/>
    <property type="evidence" value="ECO:0007669"/>
    <property type="project" value="EnsemblFungi"/>
</dbReference>
<dbReference type="RefSeq" id="XP_013016555.1">
    <property type="nucleotide sequence ID" value="XM_013161101.1"/>
</dbReference>
<keyword evidence="1 3" id="KW-0853">WD repeat</keyword>
<evidence type="ECO:0000259" key="5">
    <source>
        <dbReference type="Pfam" id="PF23798"/>
    </source>
</evidence>
<dbReference type="InterPro" id="IPR001680">
    <property type="entry name" value="WD40_rpt"/>
</dbReference>
<dbReference type="PANTHER" id="PTHR22847:SF735">
    <property type="entry name" value="AFR153WP"/>
    <property type="match status" value="1"/>
</dbReference>
<dbReference type="Proteomes" id="UP000016088">
    <property type="component" value="Unassembled WGS sequence"/>
</dbReference>
<evidence type="ECO:0000256" key="4">
    <source>
        <dbReference type="SAM" id="MobiDB-lite"/>
    </source>
</evidence>
<dbReference type="VEuPathDB" id="FungiDB:SOCG_02609"/>
<dbReference type="SMART" id="SM00320">
    <property type="entry name" value="WD40"/>
    <property type="match status" value="5"/>
</dbReference>
<dbReference type="EMBL" id="KE503206">
    <property type="protein sequence ID" value="EPX75133.1"/>
    <property type="molecule type" value="Genomic_DNA"/>
</dbReference>
<keyword evidence="2" id="KW-0677">Repeat</keyword>
<feature type="compositionally biased region" description="Acidic residues" evidence="4">
    <location>
        <begin position="64"/>
        <end position="85"/>
    </location>
</feature>
<dbReference type="InterPro" id="IPR015943">
    <property type="entry name" value="WD40/YVTN_repeat-like_dom_sf"/>
</dbReference>
<evidence type="ECO:0000256" key="2">
    <source>
        <dbReference type="ARBA" id="ARBA00022737"/>
    </source>
</evidence>
<feature type="region of interest" description="Disordered" evidence="4">
    <location>
        <begin position="293"/>
        <end position="318"/>
    </location>
</feature>
<dbReference type="Gene3D" id="2.130.10.10">
    <property type="entry name" value="YVTN repeat-like/Quinoprotein amine dehydrogenase"/>
    <property type="match status" value="2"/>
</dbReference>
<dbReference type="OMA" id="WDRRQPN"/>
<feature type="compositionally biased region" description="Acidic residues" evidence="4">
    <location>
        <begin position="27"/>
        <end position="36"/>
    </location>
</feature>
<dbReference type="eggNOG" id="ENOG502QS8F">
    <property type="taxonomic scope" value="Eukaryota"/>
</dbReference>
<dbReference type="HOGENOM" id="CLU_010934_1_0_1"/>
<dbReference type="GO" id="GO:0005634">
    <property type="term" value="C:nucleus"/>
    <property type="evidence" value="ECO:0007669"/>
    <property type="project" value="TreeGrafter"/>
</dbReference>
<dbReference type="InterPro" id="IPR057544">
    <property type="entry name" value="Beta-prop_SPT8"/>
</dbReference>
<dbReference type="GeneID" id="25031585"/>
<dbReference type="OrthoDB" id="10260946at2759"/>
<feature type="compositionally biased region" description="Basic and acidic residues" evidence="4">
    <location>
        <begin position="37"/>
        <end position="51"/>
    </location>
</feature>
<evidence type="ECO:0000313" key="7">
    <source>
        <dbReference type="Proteomes" id="UP000016088"/>
    </source>
</evidence>
<evidence type="ECO:0000256" key="3">
    <source>
        <dbReference type="PROSITE-ProRule" id="PRU00221"/>
    </source>
</evidence>
<gene>
    <name evidence="6" type="ORF">SOCG_02609</name>
</gene>
<dbReference type="GO" id="GO:1900237">
    <property type="term" value="P:positive regulation of induction of conjugation with cellular fusion"/>
    <property type="evidence" value="ECO:0007669"/>
    <property type="project" value="EnsemblFungi"/>
</dbReference>
<evidence type="ECO:0000313" key="6">
    <source>
        <dbReference type="EMBL" id="EPX75133.1"/>
    </source>
</evidence>
<dbReference type="PROSITE" id="PS50294">
    <property type="entry name" value="WD_REPEATS_REGION"/>
    <property type="match status" value="1"/>
</dbReference>
<protein>
    <submittedName>
        <fullName evidence="6">SAGA complex subunit Spt8</fullName>
    </submittedName>
</protein>
<feature type="region of interest" description="Disordered" evidence="4">
    <location>
        <begin position="331"/>
        <end position="386"/>
    </location>
</feature>
<name>S9Q691_SCHOY</name>
<accession>S9Q691</accession>
<sequence length="551" mass="60951">MSSNSVKNSTPYDNAAYSMVLNSDALSPEDEDDVNLEQEKEENVDMEYEKHDDEEEAADKVGEEDMDADELEDENEEETQEQEEQNQERKSEQLEVNPIERLKERAIKADFYDIVPTLAIPMATSVNSFAFTSDMKWLFTGGEDGYIRKYDFFPSINGDLSLTVAQRHPFVDTVTKAGILLNYWGNGYDNQTPSPVYSLAAHSKGLWALSGIDNGDIILYSTRHQEGYPVTSLKKHTAPVSCLTLHPSEKKVLSGSWDKMVHNWDLNTGTVISSYAGECGQLSGIRYRPTEVPTSWGTDSDDMRSLFGTPSSNGSYGDFDEEVEKAIDEETKSMQAPEETGENGGNANKPEKNTTLQNKDKERNNPEQTNVSSDNSHTNPNATTLEDPNVFLTASIDGVMNVWDHRMPDSVIKYPVPKGIPPWSMSACWGADGNSIFVGRRNGIVEEFNIHSGTSPVRSLKMPLDSGPVSNVSSMPNGRHLVIASFDNVRLYDLQSKSGIGFLIVPGHHGGLVSGLHVDPSCRFMFTASGNRGWQGTTTEVLMGYQINVLP</sequence>
<dbReference type="PANTHER" id="PTHR22847">
    <property type="entry name" value="WD40 REPEAT PROTEIN"/>
    <property type="match status" value="1"/>
</dbReference>
<feature type="domain" description="Transcription factor spt8 beta-propeller" evidence="5">
    <location>
        <begin position="112"/>
        <end position="548"/>
    </location>
</feature>
<dbReference type="Pfam" id="PF23798">
    <property type="entry name" value="Beta-prop_SPT8"/>
    <property type="match status" value="1"/>
</dbReference>
<feature type="compositionally biased region" description="Polar residues" evidence="4">
    <location>
        <begin position="366"/>
        <end position="386"/>
    </location>
</feature>
<feature type="repeat" description="WD" evidence="3">
    <location>
        <begin position="233"/>
        <end position="274"/>
    </location>
</feature>
<feature type="compositionally biased region" description="Basic and acidic residues" evidence="4">
    <location>
        <begin position="86"/>
        <end position="97"/>
    </location>
</feature>
<dbReference type="InterPro" id="IPR036322">
    <property type="entry name" value="WD40_repeat_dom_sf"/>
</dbReference>
<reference evidence="6 7" key="1">
    <citation type="journal article" date="2011" name="Science">
        <title>Comparative functional genomics of the fission yeasts.</title>
        <authorList>
            <person name="Rhind N."/>
            <person name="Chen Z."/>
            <person name="Yassour M."/>
            <person name="Thompson D.A."/>
            <person name="Haas B.J."/>
            <person name="Habib N."/>
            <person name="Wapinski I."/>
            <person name="Roy S."/>
            <person name="Lin M.F."/>
            <person name="Heiman D.I."/>
            <person name="Young S.K."/>
            <person name="Furuya K."/>
            <person name="Guo Y."/>
            <person name="Pidoux A."/>
            <person name="Chen H.M."/>
            <person name="Robbertse B."/>
            <person name="Goldberg J.M."/>
            <person name="Aoki K."/>
            <person name="Bayne E.H."/>
            <person name="Berlin A.M."/>
            <person name="Desjardins C.A."/>
            <person name="Dobbs E."/>
            <person name="Dukaj L."/>
            <person name="Fan L."/>
            <person name="FitzGerald M.G."/>
            <person name="French C."/>
            <person name="Gujja S."/>
            <person name="Hansen K."/>
            <person name="Keifenheim D."/>
            <person name="Levin J.Z."/>
            <person name="Mosher R.A."/>
            <person name="Mueller C.A."/>
            <person name="Pfiffner J."/>
            <person name="Priest M."/>
            <person name="Russ C."/>
            <person name="Smialowska A."/>
            <person name="Swoboda P."/>
            <person name="Sykes S.M."/>
            <person name="Vaughn M."/>
            <person name="Vengrova S."/>
            <person name="Yoder R."/>
            <person name="Zeng Q."/>
            <person name="Allshire R."/>
            <person name="Baulcombe D."/>
            <person name="Birren B.W."/>
            <person name="Brown W."/>
            <person name="Ekwall K."/>
            <person name="Kellis M."/>
            <person name="Leatherwood J."/>
            <person name="Levin H."/>
            <person name="Margalit H."/>
            <person name="Martienssen R."/>
            <person name="Nieduszynski C.A."/>
            <person name="Spatafora J.W."/>
            <person name="Friedman N."/>
            <person name="Dalgaard J.Z."/>
            <person name="Baumann P."/>
            <person name="Niki H."/>
            <person name="Regev A."/>
            <person name="Nusbaum C."/>
        </authorList>
    </citation>
    <scope>NUCLEOTIDE SEQUENCE [LARGE SCALE GENOMIC DNA]</scope>
    <source>
        <strain evidence="7">yFS286</strain>
    </source>
</reference>
<feature type="region of interest" description="Disordered" evidence="4">
    <location>
        <begin position="19"/>
        <end position="97"/>
    </location>
</feature>
<keyword evidence="7" id="KW-1185">Reference proteome</keyword>
<dbReference type="AlphaFoldDB" id="S9Q691"/>
<dbReference type="PROSITE" id="PS50082">
    <property type="entry name" value="WD_REPEATS_2"/>
    <property type="match status" value="1"/>
</dbReference>
<organism evidence="6 7">
    <name type="scientific">Schizosaccharomyces octosporus (strain yFS286)</name>
    <name type="common">Fission yeast</name>
    <name type="synonym">Octosporomyces octosporus</name>
    <dbReference type="NCBI Taxonomy" id="483514"/>
    <lineage>
        <taxon>Eukaryota</taxon>
        <taxon>Fungi</taxon>
        <taxon>Dikarya</taxon>
        <taxon>Ascomycota</taxon>
        <taxon>Taphrinomycotina</taxon>
        <taxon>Schizosaccharomycetes</taxon>
        <taxon>Schizosaccharomycetales</taxon>
        <taxon>Schizosaccharomycetaceae</taxon>
        <taxon>Schizosaccharomyces</taxon>
    </lineage>
</organism>
<proteinExistence type="predicted"/>
<dbReference type="SUPFAM" id="SSF50978">
    <property type="entry name" value="WD40 repeat-like"/>
    <property type="match status" value="1"/>
</dbReference>
<evidence type="ECO:0000256" key="1">
    <source>
        <dbReference type="ARBA" id="ARBA00022574"/>
    </source>
</evidence>